<name>A0ABN6X0Y9_9MICO</name>
<feature type="domain" description="Nudix hydrolase" evidence="3">
    <location>
        <begin position="89"/>
        <end position="220"/>
    </location>
</feature>
<dbReference type="InterPro" id="IPR015797">
    <property type="entry name" value="NUDIX_hydrolase-like_dom_sf"/>
</dbReference>
<reference evidence="5" key="1">
    <citation type="journal article" date="2019" name="Int. J. Syst. Evol. Microbiol.">
        <title>The Global Catalogue of Microorganisms (GCM) 10K type strain sequencing project: providing services to taxonomists for standard genome sequencing and annotation.</title>
        <authorList>
            <consortium name="The Broad Institute Genomics Platform"/>
            <consortium name="The Broad Institute Genome Sequencing Center for Infectious Disease"/>
            <person name="Wu L."/>
            <person name="Ma J."/>
        </authorList>
    </citation>
    <scope>NUCLEOTIDE SEQUENCE [LARGE SCALE GENOMIC DNA]</scope>
    <source>
        <strain evidence="5">NBRC 106310</strain>
    </source>
</reference>
<dbReference type="PROSITE" id="PS51462">
    <property type="entry name" value="NUDIX"/>
    <property type="match status" value="1"/>
</dbReference>
<dbReference type="InterPro" id="IPR000086">
    <property type="entry name" value="NUDIX_hydrolase_dom"/>
</dbReference>
<dbReference type="RefSeq" id="WP_286302113.1">
    <property type="nucleotide sequence ID" value="NZ_AP027728.1"/>
</dbReference>
<dbReference type="Proteomes" id="UP001321543">
    <property type="component" value="Chromosome"/>
</dbReference>
<dbReference type="Pfam" id="PF00293">
    <property type="entry name" value="NUDIX"/>
    <property type="match status" value="1"/>
</dbReference>
<accession>A0ABN6X0Y9</accession>
<gene>
    <name evidence="4" type="ORF">GCM10025863_08780</name>
</gene>
<protein>
    <recommendedName>
        <fullName evidence="3">Nudix hydrolase domain-containing protein</fullName>
    </recommendedName>
</protein>
<evidence type="ECO:0000313" key="5">
    <source>
        <dbReference type="Proteomes" id="UP001321543"/>
    </source>
</evidence>
<dbReference type="SUPFAM" id="SSF55811">
    <property type="entry name" value="Nudix"/>
    <property type="match status" value="1"/>
</dbReference>
<comment type="cofactor">
    <cofactor evidence="1">
        <name>Mg(2+)</name>
        <dbReference type="ChEBI" id="CHEBI:18420"/>
    </cofactor>
</comment>
<dbReference type="PANTHER" id="PTHR43046:SF14">
    <property type="entry name" value="MUTT_NUDIX FAMILY PROTEIN"/>
    <property type="match status" value="1"/>
</dbReference>
<sequence length="220" mass="24669">MHEGFRDARRAWVAGRLDARHACWETPDAAARRFHDGLLVYEAEHLIVGTHGMVLTAWLATQGLVERGVDAVAFWESLRFPDVLELGLPLLRVRAVLTDAEGRFVLIKRTRPGQEPYWTTPGGSVMLADRSPEDALRRELREELGAEAELGELVLERQLDSIRSEIFYAATLTSIDPALADGLEFSAPSRGAYEVELVTPDELRTIDLRPDSLKRLLLSR</sequence>
<organism evidence="4 5">
    <name type="scientific">Microbacterium suwonense</name>
    <dbReference type="NCBI Taxonomy" id="683047"/>
    <lineage>
        <taxon>Bacteria</taxon>
        <taxon>Bacillati</taxon>
        <taxon>Actinomycetota</taxon>
        <taxon>Actinomycetes</taxon>
        <taxon>Micrococcales</taxon>
        <taxon>Microbacteriaceae</taxon>
        <taxon>Microbacterium</taxon>
    </lineage>
</organism>
<proteinExistence type="predicted"/>
<evidence type="ECO:0000256" key="2">
    <source>
        <dbReference type="ARBA" id="ARBA00022801"/>
    </source>
</evidence>
<dbReference type="EMBL" id="AP027728">
    <property type="protein sequence ID" value="BDZ38264.1"/>
    <property type="molecule type" value="Genomic_DNA"/>
</dbReference>
<dbReference type="PANTHER" id="PTHR43046">
    <property type="entry name" value="GDP-MANNOSE MANNOSYL HYDROLASE"/>
    <property type="match status" value="1"/>
</dbReference>
<dbReference type="Gene3D" id="3.90.79.10">
    <property type="entry name" value="Nucleoside Triphosphate Pyrophosphohydrolase"/>
    <property type="match status" value="1"/>
</dbReference>
<evidence type="ECO:0000259" key="3">
    <source>
        <dbReference type="PROSITE" id="PS51462"/>
    </source>
</evidence>
<keyword evidence="5" id="KW-1185">Reference proteome</keyword>
<evidence type="ECO:0000313" key="4">
    <source>
        <dbReference type="EMBL" id="BDZ38264.1"/>
    </source>
</evidence>
<evidence type="ECO:0000256" key="1">
    <source>
        <dbReference type="ARBA" id="ARBA00001946"/>
    </source>
</evidence>
<keyword evidence="2" id="KW-0378">Hydrolase</keyword>